<dbReference type="PANTHER" id="PTHR30383:SF5">
    <property type="entry name" value="SGNH HYDROLASE-TYPE ESTERASE DOMAIN-CONTAINING PROTEIN"/>
    <property type="match status" value="1"/>
</dbReference>
<feature type="domain" description="SGNH hydrolase-type esterase" evidence="1">
    <location>
        <begin position="19"/>
        <end position="218"/>
    </location>
</feature>
<dbReference type="InterPro" id="IPR051532">
    <property type="entry name" value="Ester_Hydrolysis_Enzymes"/>
</dbReference>
<reference evidence="2 3" key="1">
    <citation type="submission" date="2021-06" db="EMBL/GenBank/DDBJ databases">
        <authorList>
            <person name="Criscuolo A."/>
        </authorList>
    </citation>
    <scope>NUCLEOTIDE SEQUENCE [LARGE SCALE GENOMIC DNA]</scope>
    <source>
        <strain evidence="3">CIP 111802</strain>
    </source>
</reference>
<evidence type="ECO:0000313" key="2">
    <source>
        <dbReference type="EMBL" id="CAG7635089.1"/>
    </source>
</evidence>
<evidence type="ECO:0000259" key="1">
    <source>
        <dbReference type="Pfam" id="PF13472"/>
    </source>
</evidence>
<proteinExistence type="predicted"/>
<organism evidence="2 3">
    <name type="scientific">Paenibacillus allorhizosphaerae</name>
    <dbReference type="NCBI Taxonomy" id="2849866"/>
    <lineage>
        <taxon>Bacteria</taxon>
        <taxon>Bacillati</taxon>
        <taxon>Bacillota</taxon>
        <taxon>Bacilli</taxon>
        <taxon>Bacillales</taxon>
        <taxon>Paenibacillaceae</taxon>
        <taxon>Paenibacillus</taxon>
    </lineage>
</organism>
<dbReference type="Proteomes" id="UP000730618">
    <property type="component" value="Unassembled WGS sequence"/>
</dbReference>
<dbReference type="CDD" id="cd01834">
    <property type="entry name" value="SGNH_hydrolase_like_2"/>
    <property type="match status" value="1"/>
</dbReference>
<dbReference type="EMBL" id="CAJVCE010000005">
    <property type="protein sequence ID" value="CAG7635089.1"/>
    <property type="molecule type" value="Genomic_DNA"/>
</dbReference>
<dbReference type="Pfam" id="PF13472">
    <property type="entry name" value="Lipase_GDSL_2"/>
    <property type="match status" value="1"/>
</dbReference>
<sequence>MVTRIRKEAVLPDSLRISFLGDSITDNGLYIAYLDAYFRYHHPATGITFINLGVSSETASGLSEPEHPFPRPCVHDRLARALEESRPDRVVLCYGMNDGIYHPFANERFQAYKDGMSRAIQAVKQAGAKAIVLTPPPFDAKSKPQGSEPVSSYSWKTPYAKYNEVLGRYADWIMTLTSETEAVVNIYEPLWTEICAAEQHGEPGLTGDGIHPNARGHWIIAKTLLNSLFDADPEAMPDYMEDADPPAWFSLTLQRHRLLSSAWKEHVGHTNPNKSQALPLEAALVRGGQLAEEIRGLLQTGKRTNDAFRKE</sequence>
<evidence type="ECO:0000313" key="3">
    <source>
        <dbReference type="Proteomes" id="UP000730618"/>
    </source>
</evidence>
<accession>A0ABN7TIZ6</accession>
<keyword evidence="3" id="KW-1185">Reference proteome</keyword>
<comment type="caution">
    <text evidence="2">The sequence shown here is derived from an EMBL/GenBank/DDBJ whole genome shotgun (WGS) entry which is preliminary data.</text>
</comment>
<gene>
    <name evidence="2" type="ORF">PAECIP111802_02097</name>
</gene>
<dbReference type="InterPro" id="IPR013830">
    <property type="entry name" value="SGNH_hydro"/>
</dbReference>
<dbReference type="RefSeq" id="WP_218098443.1">
    <property type="nucleotide sequence ID" value="NZ_CAJVCE010000005.1"/>
</dbReference>
<dbReference type="PANTHER" id="PTHR30383">
    <property type="entry name" value="THIOESTERASE 1/PROTEASE 1/LYSOPHOSPHOLIPASE L1"/>
    <property type="match status" value="1"/>
</dbReference>
<name>A0ABN7TIZ6_9BACL</name>
<protein>
    <recommendedName>
        <fullName evidence="1">SGNH hydrolase-type esterase domain-containing protein</fullName>
    </recommendedName>
</protein>